<sequence length="206" mass="22065">MAIPRSRNVLVAIALSAATVAGCSHFVQRDEFDAAIGELRATDARLEAQLQDLGRGLQSLSDKYEASISRVDHGNGTSNGIRIDTTAAYFDTGEATLSTRAKALLDDFAHAVNRSHGNAMITVEGFADPAGTAAFNKRLGQRRAEAARDYLVKQAGLHPMQVQAVSYGEAENRQVRPGATGKRGRDNRRIALVVDYPGPQVSISSN</sequence>
<dbReference type="InterPro" id="IPR006690">
    <property type="entry name" value="OMPA-like_CS"/>
</dbReference>
<evidence type="ECO:0000256" key="1">
    <source>
        <dbReference type="ARBA" id="ARBA00004442"/>
    </source>
</evidence>
<dbReference type="PANTHER" id="PTHR30329">
    <property type="entry name" value="STATOR ELEMENT OF FLAGELLAR MOTOR COMPLEX"/>
    <property type="match status" value="1"/>
</dbReference>
<dbReference type="PROSITE" id="PS51123">
    <property type="entry name" value="OMPA_2"/>
    <property type="match status" value="1"/>
</dbReference>
<dbReference type="Proteomes" id="UP001355056">
    <property type="component" value="Unassembled WGS sequence"/>
</dbReference>
<reference evidence="6 7" key="1">
    <citation type="journal article" date="2016" name="Int. J. Syst. Evol. Microbiol.">
        <title>Lysobacter erysipheiresistens sp. nov., an antagonist of powdery mildew, isolated from tobacco-cultivated soil.</title>
        <authorList>
            <person name="Xie B."/>
            <person name="Li T."/>
            <person name="Lin X."/>
            <person name="Wang C.J."/>
            <person name="Chen Y.J."/>
            <person name="Liu W.J."/>
            <person name="Zhao Z.W."/>
        </authorList>
    </citation>
    <scope>NUCLEOTIDE SEQUENCE [LARGE SCALE GENOMIC DNA]</scope>
    <source>
        <strain evidence="6 7">RS-LYSO-3</strain>
    </source>
</reference>
<keyword evidence="7" id="KW-1185">Reference proteome</keyword>
<name>A0ABU7YVE1_9GAMM</name>
<dbReference type="PROSITE" id="PS51257">
    <property type="entry name" value="PROKAR_LIPOPROTEIN"/>
    <property type="match status" value="1"/>
</dbReference>
<dbReference type="SUPFAM" id="SSF103088">
    <property type="entry name" value="OmpA-like"/>
    <property type="match status" value="1"/>
</dbReference>
<dbReference type="PROSITE" id="PS01068">
    <property type="entry name" value="OMPA_1"/>
    <property type="match status" value="1"/>
</dbReference>
<evidence type="ECO:0000256" key="2">
    <source>
        <dbReference type="ARBA" id="ARBA00023136"/>
    </source>
</evidence>
<dbReference type="Pfam" id="PF00691">
    <property type="entry name" value="OmpA"/>
    <property type="match status" value="1"/>
</dbReference>
<dbReference type="InterPro" id="IPR036737">
    <property type="entry name" value="OmpA-like_sf"/>
</dbReference>
<evidence type="ECO:0000313" key="7">
    <source>
        <dbReference type="Proteomes" id="UP001355056"/>
    </source>
</evidence>
<feature type="domain" description="OmpA-like" evidence="5">
    <location>
        <begin position="77"/>
        <end position="198"/>
    </location>
</feature>
<evidence type="ECO:0000313" key="6">
    <source>
        <dbReference type="EMBL" id="MEG3182901.1"/>
    </source>
</evidence>
<keyword evidence="2 4" id="KW-0472">Membrane</keyword>
<gene>
    <name evidence="6" type="ORF">SNE34_02600</name>
</gene>
<proteinExistence type="predicted"/>
<organism evidence="6 7">
    <name type="scientific">Novilysobacter erysipheiresistens</name>
    <dbReference type="NCBI Taxonomy" id="1749332"/>
    <lineage>
        <taxon>Bacteria</taxon>
        <taxon>Pseudomonadati</taxon>
        <taxon>Pseudomonadota</taxon>
        <taxon>Gammaproteobacteria</taxon>
        <taxon>Lysobacterales</taxon>
        <taxon>Lysobacteraceae</taxon>
        <taxon>Novilysobacter</taxon>
    </lineage>
</organism>
<protein>
    <submittedName>
        <fullName evidence="6">OmpA family protein</fullName>
    </submittedName>
</protein>
<dbReference type="Gene3D" id="3.30.1330.60">
    <property type="entry name" value="OmpA-like domain"/>
    <property type="match status" value="1"/>
</dbReference>
<evidence type="ECO:0000256" key="3">
    <source>
        <dbReference type="ARBA" id="ARBA00023237"/>
    </source>
</evidence>
<dbReference type="EMBL" id="JAXGFP010000001">
    <property type="protein sequence ID" value="MEG3182901.1"/>
    <property type="molecule type" value="Genomic_DNA"/>
</dbReference>
<dbReference type="PANTHER" id="PTHR30329:SF21">
    <property type="entry name" value="LIPOPROTEIN YIAD-RELATED"/>
    <property type="match status" value="1"/>
</dbReference>
<dbReference type="RefSeq" id="WP_332614410.1">
    <property type="nucleotide sequence ID" value="NZ_JAXGFP010000001.1"/>
</dbReference>
<comment type="caution">
    <text evidence="6">The sequence shown here is derived from an EMBL/GenBank/DDBJ whole genome shotgun (WGS) entry which is preliminary data.</text>
</comment>
<dbReference type="InterPro" id="IPR006664">
    <property type="entry name" value="OMP_bac"/>
</dbReference>
<dbReference type="PRINTS" id="PR01021">
    <property type="entry name" value="OMPADOMAIN"/>
</dbReference>
<accession>A0ABU7YVE1</accession>
<keyword evidence="3" id="KW-0998">Cell outer membrane</keyword>
<dbReference type="CDD" id="cd07185">
    <property type="entry name" value="OmpA_C-like"/>
    <property type="match status" value="1"/>
</dbReference>
<evidence type="ECO:0000259" key="5">
    <source>
        <dbReference type="PROSITE" id="PS51123"/>
    </source>
</evidence>
<comment type="subcellular location">
    <subcellularLocation>
        <location evidence="1">Cell outer membrane</location>
    </subcellularLocation>
</comment>
<evidence type="ECO:0000256" key="4">
    <source>
        <dbReference type="PROSITE-ProRule" id="PRU00473"/>
    </source>
</evidence>
<dbReference type="InterPro" id="IPR050330">
    <property type="entry name" value="Bact_OuterMem_StrucFunc"/>
</dbReference>
<dbReference type="InterPro" id="IPR006665">
    <property type="entry name" value="OmpA-like"/>
</dbReference>